<evidence type="ECO:0000313" key="1">
    <source>
        <dbReference type="EMBL" id="KGJ52061.1"/>
    </source>
</evidence>
<name>A0A099I3A6_CLOIN</name>
<dbReference type="EMBL" id="JQIF01000088">
    <property type="protein sequence ID" value="KGJ52061.1"/>
    <property type="molecule type" value="Genomic_DNA"/>
</dbReference>
<comment type="caution">
    <text evidence="1">The sequence shown here is derived from an EMBL/GenBank/DDBJ whole genome shotgun (WGS) entry which is preliminary data.</text>
</comment>
<proteinExistence type="predicted"/>
<protein>
    <submittedName>
        <fullName evidence="1">Uncharacterized protein</fullName>
    </submittedName>
</protein>
<dbReference type="AlphaFoldDB" id="A0A099I3A6"/>
<reference evidence="1 2" key="1">
    <citation type="submission" date="2014-08" db="EMBL/GenBank/DDBJ databases">
        <title>Clostridium innocuum, an unnegligible vancomycin-resistant pathogen causing extra-intestinal infections.</title>
        <authorList>
            <person name="Feng Y."/>
            <person name="Chiu C.-H."/>
        </authorList>
    </citation>
    <scope>NUCLEOTIDE SEQUENCE [LARGE SCALE GENOMIC DNA]</scope>
    <source>
        <strain evidence="1 2">AN88</strain>
    </source>
</reference>
<organism evidence="1 2">
    <name type="scientific">Clostridium innocuum</name>
    <dbReference type="NCBI Taxonomy" id="1522"/>
    <lineage>
        <taxon>Bacteria</taxon>
        <taxon>Bacillati</taxon>
        <taxon>Bacillota</taxon>
        <taxon>Clostridia</taxon>
        <taxon>Eubacteriales</taxon>
        <taxon>Clostridiaceae</taxon>
        <taxon>Clostridium</taxon>
    </lineage>
</organism>
<sequence>MQITFYHWGYQCPIIAEMLELFQEAAMDDVTCIDITDQEKLAFEKQLYYPFLTIFNQQLHWYGPVTAAVLKGVRDGAITREKPYVIEQSYEEKRGELLPLTSETLALTAKGCTLCADCAQMKKKSDFLSSCGLTTFGFIHQLEGQIVGGVEWMPSLQVPYPIPKDAHTAFLTCVYHSSEEADYKAWPLQCMEKELFKTYRRILVICDEKSTFPNGTKDWFERQGYCDLGLIQVLDGYARLHLLEKKRSE</sequence>
<gene>
    <name evidence="1" type="ORF">CIAN88_16940</name>
</gene>
<dbReference type="Proteomes" id="UP000030008">
    <property type="component" value="Unassembled WGS sequence"/>
</dbReference>
<accession>A0A099I3A6</accession>
<dbReference type="RefSeq" id="WP_044906893.1">
    <property type="nucleotide sequence ID" value="NZ_JQIF01000088.1"/>
</dbReference>
<evidence type="ECO:0000313" key="2">
    <source>
        <dbReference type="Proteomes" id="UP000030008"/>
    </source>
</evidence>